<dbReference type="EMBL" id="AVPL01000105">
    <property type="protein sequence ID" value="KGN37322.1"/>
    <property type="molecule type" value="Genomic_DNA"/>
</dbReference>
<feature type="transmembrane region" description="Helical" evidence="1">
    <location>
        <begin position="298"/>
        <end position="318"/>
    </location>
</feature>
<dbReference type="OrthoDB" id="4842142at2"/>
<dbReference type="STRING" id="1385519.N801_10500"/>
<dbReference type="Proteomes" id="UP000030013">
    <property type="component" value="Unassembled WGS sequence"/>
</dbReference>
<proteinExistence type="predicted"/>
<dbReference type="eggNOG" id="ENOG5032YGF">
    <property type="taxonomic scope" value="Bacteria"/>
</dbReference>
<comment type="caution">
    <text evidence="2">The sequence shown here is derived from an EMBL/GenBank/DDBJ whole genome shotgun (WGS) entry which is preliminary data.</text>
</comment>
<reference evidence="2 3" key="1">
    <citation type="submission" date="2013-08" db="EMBL/GenBank/DDBJ databases">
        <title>The genome sequence of Knoellia aerolata.</title>
        <authorList>
            <person name="Zhu W."/>
            <person name="Wang G."/>
        </authorList>
    </citation>
    <scope>NUCLEOTIDE SEQUENCE [LARGE SCALE GENOMIC DNA]</scope>
    <source>
        <strain evidence="2 3">DSM 18566</strain>
    </source>
</reference>
<feature type="transmembrane region" description="Helical" evidence="1">
    <location>
        <begin position="438"/>
        <end position="456"/>
    </location>
</feature>
<feature type="transmembrane region" description="Helical" evidence="1">
    <location>
        <begin position="372"/>
        <end position="391"/>
    </location>
</feature>
<sequence length="469" mass="48432">MTASAVSDQERLADTRHVLHGPSGNPARKEVAYAAYVAVILVGLYGFPVLRALVLAADPEAMGSALRSPWAVLVVVAVTAVVAVLGREAGRVRGPVVAPVPWVDHVVASSLDRWAALRPWFGYSLFAVLFAGGLSGLLVGAAFLGARAASWWFVPITVAVGLLVGLVGGTTWLLGQSRLSPPLRRGPRPGVSSRLGAPSAEVRRMGLPELRTQAARSNRIVGGVQAGDLRAVRLEAARPVTRGRALRLRRRGPVATLVARDVLGLRRAPGAAVVGLVLTVLGGVTLGATLGSSAVPPLVGFVAAIIGYVGFGALAEGLRLEADTVGTPALFGMPPVRAAATHLVVPGLTHLVGTTLAGSVTALAVGSTVGEVLPWCVMTTVVLSGGSLLAAYRGRPPATFSTVPSPQTVAIWYSSPLVLCTLLVGGMVWGAVQWPTSGLLVIATWVAGASIVYAGLRRVDRESMSHRDV</sequence>
<keyword evidence="1" id="KW-0812">Transmembrane</keyword>
<keyword evidence="1" id="KW-1133">Transmembrane helix</keyword>
<evidence type="ECO:0000313" key="3">
    <source>
        <dbReference type="Proteomes" id="UP000030013"/>
    </source>
</evidence>
<feature type="transmembrane region" description="Helical" evidence="1">
    <location>
        <begin position="68"/>
        <end position="86"/>
    </location>
</feature>
<gene>
    <name evidence="2" type="ORF">N801_10500</name>
</gene>
<feature type="transmembrane region" description="Helical" evidence="1">
    <location>
        <begin position="152"/>
        <end position="175"/>
    </location>
</feature>
<feature type="transmembrane region" description="Helical" evidence="1">
    <location>
        <begin position="270"/>
        <end position="292"/>
    </location>
</feature>
<dbReference type="AlphaFoldDB" id="A0A0A0JMM8"/>
<evidence type="ECO:0000313" key="2">
    <source>
        <dbReference type="EMBL" id="KGN37322.1"/>
    </source>
</evidence>
<feature type="transmembrane region" description="Helical" evidence="1">
    <location>
        <begin position="120"/>
        <end position="146"/>
    </location>
</feature>
<accession>A0A0A0JMM8</accession>
<feature type="transmembrane region" description="Helical" evidence="1">
    <location>
        <begin position="33"/>
        <end position="56"/>
    </location>
</feature>
<dbReference type="RefSeq" id="WP_035940777.1">
    <property type="nucleotide sequence ID" value="NZ_AVPL01000105.1"/>
</dbReference>
<organism evidence="2 3">
    <name type="scientific">Knoellia aerolata DSM 18566</name>
    <dbReference type="NCBI Taxonomy" id="1385519"/>
    <lineage>
        <taxon>Bacteria</taxon>
        <taxon>Bacillati</taxon>
        <taxon>Actinomycetota</taxon>
        <taxon>Actinomycetes</taxon>
        <taxon>Micrococcales</taxon>
        <taxon>Intrasporangiaceae</taxon>
        <taxon>Knoellia</taxon>
    </lineage>
</organism>
<keyword evidence="1" id="KW-0472">Membrane</keyword>
<evidence type="ECO:0000256" key="1">
    <source>
        <dbReference type="SAM" id="Phobius"/>
    </source>
</evidence>
<feature type="transmembrane region" description="Helical" evidence="1">
    <location>
        <begin position="411"/>
        <end position="432"/>
    </location>
</feature>
<keyword evidence="3" id="KW-1185">Reference proteome</keyword>
<feature type="transmembrane region" description="Helical" evidence="1">
    <location>
        <begin position="339"/>
        <end position="366"/>
    </location>
</feature>
<name>A0A0A0JMM8_9MICO</name>
<protein>
    <submittedName>
        <fullName evidence="2">Uncharacterized protein</fullName>
    </submittedName>
</protein>